<gene>
    <name evidence="4" type="ORF">FPAR1323_LOCUS6173</name>
</gene>
<dbReference type="CDD" id="cd00157">
    <property type="entry name" value="Rho"/>
    <property type="match status" value="1"/>
</dbReference>
<dbReference type="PROSITE" id="PS51421">
    <property type="entry name" value="RAS"/>
    <property type="match status" value="1"/>
</dbReference>
<evidence type="ECO:0000256" key="2">
    <source>
        <dbReference type="ARBA" id="ARBA00022741"/>
    </source>
</evidence>
<accession>A0A7S2BT46</accession>
<dbReference type="GO" id="GO:0007264">
    <property type="term" value="P:small GTPase-mediated signal transduction"/>
    <property type="evidence" value="ECO:0007669"/>
    <property type="project" value="InterPro"/>
</dbReference>
<organism evidence="4">
    <name type="scientific">Florenciella parvula</name>
    <dbReference type="NCBI Taxonomy" id="236787"/>
    <lineage>
        <taxon>Eukaryota</taxon>
        <taxon>Sar</taxon>
        <taxon>Stramenopiles</taxon>
        <taxon>Ochrophyta</taxon>
        <taxon>Dictyochophyceae</taxon>
        <taxon>Florenciellales</taxon>
        <taxon>Florenciella</taxon>
    </lineage>
</organism>
<dbReference type="GO" id="GO:0003924">
    <property type="term" value="F:GTPase activity"/>
    <property type="evidence" value="ECO:0007669"/>
    <property type="project" value="InterPro"/>
</dbReference>
<dbReference type="PRINTS" id="PR00449">
    <property type="entry name" value="RASTRNSFRMNG"/>
</dbReference>
<dbReference type="InterPro" id="IPR005225">
    <property type="entry name" value="Small_GTP-bd"/>
</dbReference>
<dbReference type="InterPro" id="IPR001806">
    <property type="entry name" value="Small_GTPase"/>
</dbReference>
<dbReference type="NCBIfam" id="TIGR00231">
    <property type="entry name" value="small_GTP"/>
    <property type="match status" value="1"/>
</dbReference>
<sequence>MDTMKVVVVGDGAVGKTCLLLSYTANQYPQDYVPTIFDTYSVNTCVDDKLITLSLWDTAGQEDYDKLRPLSYPLTDCFILCFSVLNPESLQNAKSKWLPELEKHSPGTPVVLVGTKIDAREDPNQVSRLRTVNQVPVSTEAGSRVAEEMGLRYMECSAMSQMGLKDVFDTTMRTTIVAKKARKLALRRNRRKMCTIC</sequence>
<dbReference type="InterPro" id="IPR027417">
    <property type="entry name" value="P-loop_NTPase"/>
</dbReference>
<keyword evidence="2" id="KW-0547">Nucleotide-binding</keyword>
<dbReference type="FunFam" id="3.40.50.300:FF:001179">
    <property type="entry name" value="Rho family GTPase"/>
    <property type="match status" value="1"/>
</dbReference>
<dbReference type="InterPro" id="IPR003578">
    <property type="entry name" value="Small_GTPase_Rho"/>
</dbReference>
<dbReference type="SMART" id="SM00174">
    <property type="entry name" value="RHO"/>
    <property type="match status" value="1"/>
</dbReference>
<dbReference type="PROSITE" id="PS51419">
    <property type="entry name" value="RAB"/>
    <property type="match status" value="1"/>
</dbReference>
<keyword evidence="3" id="KW-0342">GTP-binding</keyword>
<evidence type="ECO:0000256" key="1">
    <source>
        <dbReference type="ARBA" id="ARBA00010142"/>
    </source>
</evidence>
<dbReference type="PROSITE" id="PS51420">
    <property type="entry name" value="RHO"/>
    <property type="match status" value="1"/>
</dbReference>
<protein>
    <submittedName>
        <fullName evidence="4">Uncharacterized protein</fullName>
    </submittedName>
</protein>
<reference evidence="4" key="1">
    <citation type="submission" date="2021-01" db="EMBL/GenBank/DDBJ databases">
        <authorList>
            <person name="Corre E."/>
            <person name="Pelletier E."/>
            <person name="Niang G."/>
            <person name="Scheremetjew M."/>
            <person name="Finn R."/>
            <person name="Kale V."/>
            <person name="Holt S."/>
            <person name="Cochrane G."/>
            <person name="Meng A."/>
            <person name="Brown T."/>
            <person name="Cohen L."/>
        </authorList>
    </citation>
    <scope>NUCLEOTIDE SEQUENCE</scope>
    <source>
        <strain evidence="4">RCC1693</strain>
    </source>
</reference>
<dbReference type="EMBL" id="HBGT01011263">
    <property type="protein sequence ID" value="CAD9405861.1"/>
    <property type="molecule type" value="Transcribed_RNA"/>
</dbReference>
<dbReference type="SMART" id="SM00175">
    <property type="entry name" value="RAB"/>
    <property type="match status" value="1"/>
</dbReference>
<dbReference type="Gene3D" id="3.40.50.300">
    <property type="entry name" value="P-loop containing nucleotide triphosphate hydrolases"/>
    <property type="match status" value="1"/>
</dbReference>
<proteinExistence type="inferred from homology"/>
<comment type="similarity">
    <text evidence="1">Belongs to the small GTPase superfamily. Rho family.</text>
</comment>
<name>A0A7S2BT46_9STRA</name>
<dbReference type="SMART" id="SM00173">
    <property type="entry name" value="RAS"/>
    <property type="match status" value="1"/>
</dbReference>
<dbReference type="PANTHER" id="PTHR24072">
    <property type="entry name" value="RHO FAMILY GTPASE"/>
    <property type="match status" value="1"/>
</dbReference>
<dbReference type="Pfam" id="PF00071">
    <property type="entry name" value="Ras"/>
    <property type="match status" value="1"/>
</dbReference>
<evidence type="ECO:0000313" key="4">
    <source>
        <dbReference type="EMBL" id="CAD9405861.1"/>
    </source>
</evidence>
<dbReference type="SUPFAM" id="SSF52540">
    <property type="entry name" value="P-loop containing nucleoside triphosphate hydrolases"/>
    <property type="match status" value="1"/>
</dbReference>
<dbReference type="GO" id="GO:0005525">
    <property type="term" value="F:GTP binding"/>
    <property type="evidence" value="ECO:0007669"/>
    <property type="project" value="UniProtKB-KW"/>
</dbReference>
<evidence type="ECO:0000256" key="3">
    <source>
        <dbReference type="ARBA" id="ARBA00023134"/>
    </source>
</evidence>
<dbReference type="AlphaFoldDB" id="A0A7S2BT46"/>